<gene>
    <name evidence="1" type="ORF">SS50377_18911</name>
    <name evidence="3" type="ORF">SS50377_28609</name>
    <name evidence="2" type="ORF">SS50377_28720</name>
</gene>
<name>V6LD16_9EUKA</name>
<dbReference type="EMBL" id="AUWU02000009">
    <property type="protein sequence ID" value="KAH0569653.1"/>
    <property type="molecule type" value="Genomic_DNA"/>
</dbReference>
<dbReference type="VEuPathDB" id="GiardiaDB:SS50377_28720"/>
<reference evidence="2" key="2">
    <citation type="submission" date="2020-12" db="EMBL/GenBank/DDBJ databases">
        <title>New Spironucleus salmonicida genome in near-complete chromosomes.</title>
        <authorList>
            <person name="Xu F."/>
            <person name="Kurt Z."/>
            <person name="Jimenez-Gonzalez A."/>
            <person name="Astvaldsson A."/>
            <person name="Andersson J.O."/>
            <person name="Svard S.G."/>
        </authorList>
    </citation>
    <scope>NUCLEOTIDE SEQUENCE</scope>
    <source>
        <strain evidence="2">ATCC 50377</strain>
    </source>
</reference>
<evidence type="ECO:0000313" key="2">
    <source>
        <dbReference type="EMBL" id="KAH0569410.1"/>
    </source>
</evidence>
<evidence type="ECO:0000313" key="4">
    <source>
        <dbReference type="Proteomes" id="UP000018208"/>
    </source>
</evidence>
<dbReference type="AlphaFoldDB" id="V6LD16"/>
<dbReference type="EMBL" id="KI546169">
    <property type="protein sequence ID" value="EST41571.1"/>
    <property type="molecule type" value="Genomic_DNA"/>
</dbReference>
<keyword evidence="4" id="KW-1185">Reference proteome</keyword>
<proteinExistence type="predicted"/>
<reference evidence="1 2" key="1">
    <citation type="journal article" date="2014" name="PLoS Genet.">
        <title>The Genome of Spironucleus salmonicida Highlights a Fish Pathogen Adapted to Fluctuating Environments.</title>
        <authorList>
            <person name="Xu F."/>
            <person name="Jerlstrom-Hultqvist J."/>
            <person name="Einarsson E."/>
            <person name="Astvaldsson A."/>
            <person name="Svard S.G."/>
            <person name="Andersson J.O."/>
        </authorList>
    </citation>
    <scope>NUCLEOTIDE SEQUENCE</scope>
    <source>
        <strain evidence="2">ATCC 50377</strain>
    </source>
</reference>
<dbReference type="Proteomes" id="UP000018208">
    <property type="component" value="Unassembled WGS sequence"/>
</dbReference>
<sequence length="73" mass="8617">MKLKLDVDFWMLESSAPNTPHPETPKNVQFRFSRMQELQQLHQKVIEMEAQFSLALQRIEAVGQEVLELFFVL</sequence>
<organism evidence="1">
    <name type="scientific">Spironucleus salmonicida</name>
    <dbReference type="NCBI Taxonomy" id="348837"/>
    <lineage>
        <taxon>Eukaryota</taxon>
        <taxon>Metamonada</taxon>
        <taxon>Diplomonadida</taxon>
        <taxon>Hexamitidae</taxon>
        <taxon>Hexamitinae</taxon>
        <taxon>Spironucleus</taxon>
    </lineage>
</organism>
<accession>V6LD16</accession>
<evidence type="ECO:0000313" key="1">
    <source>
        <dbReference type="EMBL" id="EST41571.1"/>
    </source>
</evidence>
<dbReference type="VEuPathDB" id="GiardiaDB:SS50377_28609"/>
<protein>
    <submittedName>
        <fullName evidence="1">Uncharacterized protein</fullName>
    </submittedName>
</protein>
<dbReference type="EMBL" id="AUWU02000013">
    <property type="protein sequence ID" value="KAH0569410.1"/>
    <property type="molecule type" value="Genomic_DNA"/>
</dbReference>
<evidence type="ECO:0000313" key="3">
    <source>
        <dbReference type="EMBL" id="KAH0569653.1"/>
    </source>
</evidence>